<sequence>MALLMVVLYTQERIVYSARHPSNSCRDSDTFSWKSSADLLEMPNVNSYDGGTEVASASAWMTEEDRDGWKQDM</sequence>
<protein>
    <submittedName>
        <fullName evidence="1">Uncharacterized protein</fullName>
    </submittedName>
</protein>
<name>A0A4Z2J2L7_9TELE</name>
<organism evidence="1 2">
    <name type="scientific">Liparis tanakae</name>
    <name type="common">Tanaka's snailfish</name>
    <dbReference type="NCBI Taxonomy" id="230148"/>
    <lineage>
        <taxon>Eukaryota</taxon>
        <taxon>Metazoa</taxon>
        <taxon>Chordata</taxon>
        <taxon>Craniata</taxon>
        <taxon>Vertebrata</taxon>
        <taxon>Euteleostomi</taxon>
        <taxon>Actinopterygii</taxon>
        <taxon>Neopterygii</taxon>
        <taxon>Teleostei</taxon>
        <taxon>Neoteleostei</taxon>
        <taxon>Acanthomorphata</taxon>
        <taxon>Eupercaria</taxon>
        <taxon>Perciformes</taxon>
        <taxon>Cottioidei</taxon>
        <taxon>Cottales</taxon>
        <taxon>Liparidae</taxon>
        <taxon>Liparis</taxon>
    </lineage>
</organism>
<dbReference type="AlphaFoldDB" id="A0A4Z2J2L7"/>
<dbReference type="EMBL" id="SRLO01000031">
    <property type="protein sequence ID" value="TNN83732.1"/>
    <property type="molecule type" value="Genomic_DNA"/>
</dbReference>
<comment type="caution">
    <text evidence="1">The sequence shown here is derived from an EMBL/GenBank/DDBJ whole genome shotgun (WGS) entry which is preliminary data.</text>
</comment>
<evidence type="ECO:0000313" key="2">
    <source>
        <dbReference type="Proteomes" id="UP000314294"/>
    </source>
</evidence>
<accession>A0A4Z2J2L7</accession>
<dbReference type="Proteomes" id="UP000314294">
    <property type="component" value="Unassembled WGS sequence"/>
</dbReference>
<evidence type="ECO:0000313" key="1">
    <source>
        <dbReference type="EMBL" id="TNN83732.1"/>
    </source>
</evidence>
<gene>
    <name evidence="1" type="ORF">EYF80_005908</name>
</gene>
<keyword evidence="2" id="KW-1185">Reference proteome</keyword>
<reference evidence="1 2" key="1">
    <citation type="submission" date="2019-03" db="EMBL/GenBank/DDBJ databases">
        <title>First draft genome of Liparis tanakae, snailfish: a comprehensive survey of snailfish specific genes.</title>
        <authorList>
            <person name="Kim W."/>
            <person name="Song I."/>
            <person name="Jeong J.-H."/>
            <person name="Kim D."/>
            <person name="Kim S."/>
            <person name="Ryu S."/>
            <person name="Song J.Y."/>
            <person name="Lee S.K."/>
        </authorList>
    </citation>
    <scope>NUCLEOTIDE SEQUENCE [LARGE SCALE GENOMIC DNA]</scope>
    <source>
        <tissue evidence="1">Muscle</tissue>
    </source>
</reference>
<proteinExistence type="predicted"/>